<feature type="transmembrane region" description="Helical" evidence="1">
    <location>
        <begin position="241"/>
        <end position="259"/>
    </location>
</feature>
<feature type="transmembrane region" description="Helical" evidence="1">
    <location>
        <begin position="45"/>
        <end position="68"/>
    </location>
</feature>
<feature type="transmembrane region" description="Helical" evidence="1">
    <location>
        <begin position="117"/>
        <end position="137"/>
    </location>
</feature>
<proteinExistence type="predicted"/>
<protein>
    <submittedName>
        <fullName evidence="2">Uncharacterized protein</fullName>
    </submittedName>
</protein>
<keyword evidence="3" id="KW-1185">Reference proteome</keyword>
<feature type="transmembrane region" description="Helical" evidence="1">
    <location>
        <begin position="204"/>
        <end position="221"/>
    </location>
</feature>
<keyword evidence="1" id="KW-0812">Transmembrane</keyword>
<name>A0AA39IHD9_9BILA</name>
<reference evidence="2" key="1">
    <citation type="submission" date="2023-06" db="EMBL/GenBank/DDBJ databases">
        <title>Genomic analysis of the entomopathogenic nematode Steinernema hermaphroditum.</title>
        <authorList>
            <person name="Schwarz E.M."/>
            <person name="Heppert J.K."/>
            <person name="Baniya A."/>
            <person name="Schwartz H.T."/>
            <person name="Tan C.-H."/>
            <person name="Antoshechkin I."/>
            <person name="Sternberg P.W."/>
            <person name="Goodrich-Blair H."/>
            <person name="Dillman A.R."/>
        </authorList>
    </citation>
    <scope>NUCLEOTIDE SEQUENCE</scope>
    <source>
        <strain evidence="2">PS9179</strain>
        <tissue evidence="2">Whole animal</tissue>
    </source>
</reference>
<dbReference type="Proteomes" id="UP001175271">
    <property type="component" value="Unassembled WGS sequence"/>
</dbReference>
<dbReference type="Gene3D" id="1.20.1070.10">
    <property type="entry name" value="Rhodopsin 7-helix transmembrane proteins"/>
    <property type="match status" value="1"/>
</dbReference>
<feature type="transmembrane region" description="Helical" evidence="1">
    <location>
        <begin position="170"/>
        <end position="192"/>
    </location>
</feature>
<keyword evidence="1" id="KW-1133">Transmembrane helix</keyword>
<gene>
    <name evidence="2" type="ORF">QR680_008260</name>
</gene>
<accession>A0AA39IHD9</accession>
<dbReference type="SUPFAM" id="SSF81321">
    <property type="entry name" value="Family A G protein-coupled receptor-like"/>
    <property type="match status" value="1"/>
</dbReference>
<feature type="transmembrane region" description="Helical" evidence="1">
    <location>
        <begin position="80"/>
        <end position="105"/>
    </location>
</feature>
<dbReference type="AlphaFoldDB" id="A0AA39IHD9"/>
<dbReference type="EMBL" id="JAUCMV010000001">
    <property type="protein sequence ID" value="KAK0423660.1"/>
    <property type="molecule type" value="Genomic_DNA"/>
</dbReference>
<evidence type="ECO:0000313" key="3">
    <source>
        <dbReference type="Proteomes" id="UP001175271"/>
    </source>
</evidence>
<organism evidence="2 3">
    <name type="scientific">Steinernema hermaphroditum</name>
    <dbReference type="NCBI Taxonomy" id="289476"/>
    <lineage>
        <taxon>Eukaryota</taxon>
        <taxon>Metazoa</taxon>
        <taxon>Ecdysozoa</taxon>
        <taxon>Nematoda</taxon>
        <taxon>Chromadorea</taxon>
        <taxon>Rhabditida</taxon>
        <taxon>Tylenchina</taxon>
        <taxon>Panagrolaimomorpha</taxon>
        <taxon>Strongyloidoidea</taxon>
        <taxon>Steinernematidae</taxon>
        <taxon>Steinernema</taxon>
    </lineage>
</organism>
<keyword evidence="1" id="KW-0472">Membrane</keyword>
<sequence>MLFSVMMIVAVFNIALFVLFFPTTLLMIWIIVTTKELWKHWAYKIIVNIGVADLRILISDAFCGLIYLMNIEVSETTARVGYLMFTGIIELEVLFFVVLAFNRLFVILQIKSLDKGVVYVMALATIWFTNIGVIVYLNSLHSMAFYDRKTLGVYLKAISETQSYDQIKLIISYSCFGIATVCYTVTVISLCLKRNSMSTQEINILIQAIVPFLLAACARTVQKFQSEISAVFGERVGDFLYNFFYRAMPALHLIVYVLFNRTIRRHLLRIVKLKEPSTVHVPRGPSIHTVSLVLSATSGRKE</sequence>
<comment type="caution">
    <text evidence="2">The sequence shown here is derived from an EMBL/GenBank/DDBJ whole genome shotgun (WGS) entry which is preliminary data.</text>
</comment>
<feature type="transmembrane region" description="Helical" evidence="1">
    <location>
        <begin position="6"/>
        <end position="33"/>
    </location>
</feature>
<evidence type="ECO:0000313" key="2">
    <source>
        <dbReference type="EMBL" id="KAK0423660.1"/>
    </source>
</evidence>
<evidence type="ECO:0000256" key="1">
    <source>
        <dbReference type="SAM" id="Phobius"/>
    </source>
</evidence>